<keyword evidence="7" id="KW-1185">Reference proteome</keyword>
<feature type="compositionally biased region" description="Low complexity" evidence="4">
    <location>
        <begin position="503"/>
        <end position="513"/>
    </location>
</feature>
<feature type="compositionally biased region" description="Low complexity" evidence="4">
    <location>
        <begin position="591"/>
        <end position="602"/>
    </location>
</feature>
<keyword evidence="3" id="KW-0479">Metal-binding</keyword>
<feature type="region of interest" description="Disordered" evidence="4">
    <location>
        <begin position="328"/>
        <end position="355"/>
    </location>
</feature>
<dbReference type="PANTHER" id="PTHR11638:SF18">
    <property type="entry name" value="HEAT SHOCK PROTEIN 104"/>
    <property type="match status" value="1"/>
</dbReference>
<evidence type="ECO:0000313" key="7">
    <source>
        <dbReference type="Proteomes" id="UP001201163"/>
    </source>
</evidence>
<feature type="region of interest" description="Disordered" evidence="4">
    <location>
        <begin position="500"/>
        <end position="519"/>
    </location>
</feature>
<gene>
    <name evidence="6" type="ORF">EDB92DRAFT_1826401</name>
</gene>
<reference evidence="6" key="1">
    <citation type="submission" date="2022-01" db="EMBL/GenBank/DDBJ databases">
        <title>Comparative genomics reveals a dynamic genome evolution in the ectomycorrhizal milk-cap (Lactarius) mushrooms.</title>
        <authorList>
            <consortium name="DOE Joint Genome Institute"/>
            <person name="Lebreton A."/>
            <person name="Tang N."/>
            <person name="Kuo A."/>
            <person name="LaButti K."/>
            <person name="Drula E."/>
            <person name="Barry K."/>
            <person name="Clum A."/>
            <person name="Lipzen A."/>
            <person name="Mousain D."/>
            <person name="Ng V."/>
            <person name="Wang R."/>
            <person name="Wang X."/>
            <person name="Dai Y."/>
            <person name="Henrissat B."/>
            <person name="Grigoriev I.V."/>
            <person name="Guerin-Laguette A."/>
            <person name="Yu F."/>
            <person name="Martin F.M."/>
        </authorList>
    </citation>
    <scope>NUCLEOTIDE SEQUENCE</scope>
    <source>
        <strain evidence="6">QP</strain>
    </source>
</reference>
<dbReference type="InterPro" id="IPR027417">
    <property type="entry name" value="P-loop_NTPase"/>
</dbReference>
<evidence type="ECO:0000256" key="4">
    <source>
        <dbReference type="SAM" id="MobiDB-lite"/>
    </source>
</evidence>
<sequence>MNFPDPPWKKKTRPCPFYSQGRCVFAASCGFLHDAKVKGSVDRHSANVSLDATSSRSSTSSMDSVVKAPVTVHSPASLPSPAHSPRMANLLSALQGIFGPDPQESTELSASVGGEPLCDISGASHLLPGAVEGTGAVRDENMEHVLGQGGDALGRLQPRNSADVNGGVRDSTNDTSPAGDSGILEDEKRNLSSPPGLLSPVQIGTVPPVPFPHAGSDTALASNGPIDFDSAEPWVGPTPFSLSPPHLSQPGSTLDLLSSPFGSPVSRVLPKRLSSSASRKQSNPPTLRDFIEILPPPSISTVGSQRNVPSENTSLMPASQAWHSLLHSPLPDQKGVEDAIPSNGMTKKSDLSVDVSNSSPTECCLASVPSSDIPVLKSPISMTSYEDLVNTQFTTTTIPNEDSLSDREECLSTEFGGTVGSSQIPSQLSSMGVEANHLEEPLPHPTPMATNIQATSTHSASVSEHSPVSPGATAEVREFDYEALYQSLVMSPEEAASKRMSWASRSSPPRASSVGTLSVSGSAVVHADTLRRSHSAVDLPPSPWPRHQQSHVLPSLLSEYTSRTSSPLLETPVSSGSSQADASTQPIQVRTSLSPLSPLSTTGFVPRTSPSTPPKHPRLPAEKLFSQSSPIAGPSGEVKSLLNNRHEPEPARSIWNSVSISRKVPFGFRSSVTSEKGPPVGSATRKRPSVLSIIPVPSIDRFETPGSARSFSSESSQSKPSWARPLHLSQPSEAGPAAYRSSTYRESLASLTNTFPSSLHSQHFSPSSSHSSPHIPIRNNLHSENYVSSVLTNNASKPPTSPPTKSYSPQINSESHDKDLRPATPPSPRAGIPIDDNASENGDQLRTFTLGSIPLPSASAPPTSRQESCLSPLVPSSAATPERSLIFAIASDSADSVRRVLEHSHADPNESIGPQSALAFALTNERLTHKLDIVKALLAHGANPAALRNPELNPPHRDIAAADDTILLSPPPTTTLEAMDPATRYYVSRADAPQTRHLSALLQRSVFRPLGRVRYDIVGQDRVFEQLFTVLNQHSRTLSVSPLVFLLCGPSGHGKSFLARRFGSLLGVPTHTVNVTTLQSTHDIWDSYSMSPYEELSATTLAQFLLENEGKRCVVVLDEIEKVEEPRVLYSLLMPWEIGRCSPKTGLRPIDVRQVVWLGTSNIGHDLVFEFCETSLGAGVSHEEYLELMQLLRPQISRCLGASLSSRVTAVLPFVPFTEAELMAIATEVFYSLGGERAISVSSDIVERISRRAIESYIPEEGARSLHRAISYLLTDVPEPLEQSST</sequence>
<dbReference type="InterPro" id="IPR050130">
    <property type="entry name" value="ClpA_ClpB"/>
</dbReference>
<feature type="region of interest" description="Disordered" evidence="4">
    <location>
        <begin position="757"/>
        <end position="779"/>
    </location>
</feature>
<keyword evidence="2" id="KW-0067">ATP-binding</keyword>
<dbReference type="InterPro" id="IPR011704">
    <property type="entry name" value="ATPase_dyneun-rel_AAA"/>
</dbReference>
<feature type="compositionally biased region" description="Low complexity" evidence="4">
    <location>
        <begin position="707"/>
        <end position="721"/>
    </location>
</feature>
<feature type="region of interest" description="Disordered" evidence="4">
    <location>
        <begin position="148"/>
        <end position="259"/>
    </location>
</feature>
<feature type="compositionally biased region" description="Polar residues" evidence="4">
    <location>
        <begin position="860"/>
        <end position="869"/>
    </location>
</feature>
<feature type="zinc finger region" description="C3H1-type" evidence="3">
    <location>
        <begin position="9"/>
        <end position="36"/>
    </location>
</feature>
<feature type="region of interest" description="Disordered" evidence="4">
    <location>
        <begin position="563"/>
        <end position="621"/>
    </location>
</feature>
<dbReference type="GO" id="GO:0016887">
    <property type="term" value="F:ATP hydrolysis activity"/>
    <property type="evidence" value="ECO:0007669"/>
    <property type="project" value="InterPro"/>
</dbReference>
<feature type="region of interest" description="Disordered" evidence="4">
    <location>
        <begin position="704"/>
        <end position="741"/>
    </location>
</feature>
<comment type="caution">
    <text evidence="6">The sequence shown here is derived from an EMBL/GenBank/DDBJ whole genome shotgun (WGS) entry which is preliminary data.</text>
</comment>
<keyword evidence="3" id="KW-0862">Zinc</keyword>
<dbReference type="Gene3D" id="3.40.50.300">
    <property type="entry name" value="P-loop containing nucleotide triphosphate hydrolases"/>
    <property type="match status" value="1"/>
</dbReference>
<feature type="compositionally biased region" description="Low complexity" evidence="4">
    <location>
        <begin position="757"/>
        <end position="776"/>
    </location>
</feature>
<feature type="domain" description="C3H1-type" evidence="5">
    <location>
        <begin position="9"/>
        <end position="36"/>
    </location>
</feature>
<evidence type="ECO:0000259" key="5">
    <source>
        <dbReference type="PROSITE" id="PS50103"/>
    </source>
</evidence>
<dbReference type="Pfam" id="PF07728">
    <property type="entry name" value="AAA_5"/>
    <property type="match status" value="1"/>
</dbReference>
<dbReference type="Gene3D" id="2.30.30.1190">
    <property type="match status" value="1"/>
</dbReference>
<dbReference type="GO" id="GO:0005737">
    <property type="term" value="C:cytoplasm"/>
    <property type="evidence" value="ECO:0007669"/>
    <property type="project" value="TreeGrafter"/>
</dbReference>
<protein>
    <recommendedName>
        <fullName evidence="5">C3H1-type domain-containing protein</fullName>
    </recommendedName>
</protein>
<dbReference type="GO" id="GO:0008270">
    <property type="term" value="F:zinc ion binding"/>
    <property type="evidence" value="ECO:0007669"/>
    <property type="project" value="UniProtKB-KW"/>
</dbReference>
<feature type="region of interest" description="Disordered" evidence="4">
    <location>
        <begin position="669"/>
        <end position="688"/>
    </location>
</feature>
<dbReference type="PANTHER" id="PTHR11638">
    <property type="entry name" value="ATP-DEPENDENT CLP PROTEASE"/>
    <property type="match status" value="1"/>
</dbReference>
<dbReference type="EMBL" id="JAKELL010000001">
    <property type="protein sequence ID" value="KAH9001393.1"/>
    <property type="molecule type" value="Genomic_DNA"/>
</dbReference>
<dbReference type="PROSITE" id="PS50103">
    <property type="entry name" value="ZF_C3H1"/>
    <property type="match status" value="1"/>
</dbReference>
<dbReference type="SUPFAM" id="SSF52540">
    <property type="entry name" value="P-loop containing nucleoside triphosphate hydrolases"/>
    <property type="match status" value="1"/>
</dbReference>
<evidence type="ECO:0000256" key="1">
    <source>
        <dbReference type="ARBA" id="ARBA00022741"/>
    </source>
</evidence>
<evidence type="ECO:0000256" key="2">
    <source>
        <dbReference type="ARBA" id="ARBA00022840"/>
    </source>
</evidence>
<keyword evidence="1" id="KW-0547">Nucleotide-binding</keyword>
<dbReference type="GO" id="GO:0005524">
    <property type="term" value="F:ATP binding"/>
    <property type="evidence" value="ECO:0007669"/>
    <property type="project" value="UniProtKB-KW"/>
</dbReference>
<dbReference type="InterPro" id="IPR000571">
    <property type="entry name" value="Znf_CCCH"/>
</dbReference>
<keyword evidence="3" id="KW-0863">Zinc-finger</keyword>
<accession>A0AAD4QI25</accession>
<evidence type="ECO:0000256" key="3">
    <source>
        <dbReference type="PROSITE-ProRule" id="PRU00723"/>
    </source>
</evidence>
<name>A0AAD4QI25_9AGAM</name>
<dbReference type="GO" id="GO:0034605">
    <property type="term" value="P:cellular response to heat"/>
    <property type="evidence" value="ECO:0007669"/>
    <property type="project" value="TreeGrafter"/>
</dbReference>
<dbReference type="SMART" id="SM00356">
    <property type="entry name" value="ZnF_C3H1"/>
    <property type="match status" value="1"/>
</dbReference>
<organism evidence="6 7">
    <name type="scientific">Lactarius akahatsu</name>
    <dbReference type="NCBI Taxonomy" id="416441"/>
    <lineage>
        <taxon>Eukaryota</taxon>
        <taxon>Fungi</taxon>
        <taxon>Dikarya</taxon>
        <taxon>Basidiomycota</taxon>
        <taxon>Agaricomycotina</taxon>
        <taxon>Agaricomycetes</taxon>
        <taxon>Russulales</taxon>
        <taxon>Russulaceae</taxon>
        <taxon>Lactarius</taxon>
    </lineage>
</organism>
<feature type="compositionally biased region" description="Polar residues" evidence="4">
    <location>
        <begin position="839"/>
        <end position="850"/>
    </location>
</feature>
<feature type="region of interest" description="Disordered" evidence="4">
    <location>
        <begin position="791"/>
        <end position="876"/>
    </location>
</feature>
<proteinExistence type="predicted"/>
<evidence type="ECO:0000313" key="6">
    <source>
        <dbReference type="EMBL" id="KAH9001393.1"/>
    </source>
</evidence>
<feature type="compositionally biased region" description="Polar residues" evidence="4">
    <location>
        <begin position="563"/>
        <end position="590"/>
    </location>
</feature>
<dbReference type="Proteomes" id="UP001201163">
    <property type="component" value="Unassembled WGS sequence"/>
</dbReference>